<evidence type="ECO:0000256" key="6">
    <source>
        <dbReference type="SAM" id="SignalP"/>
    </source>
</evidence>
<keyword evidence="3" id="KW-0812">Transmembrane</keyword>
<keyword evidence="4" id="KW-1133">Transmembrane helix</keyword>
<evidence type="ECO:0000256" key="3">
    <source>
        <dbReference type="ARBA" id="ARBA00022692"/>
    </source>
</evidence>
<evidence type="ECO:0000256" key="1">
    <source>
        <dbReference type="ARBA" id="ARBA00004141"/>
    </source>
</evidence>
<gene>
    <name evidence="7" type="ORF">L195_g021075</name>
</gene>
<evidence type="ECO:0000256" key="4">
    <source>
        <dbReference type="ARBA" id="ARBA00022989"/>
    </source>
</evidence>
<keyword evidence="6" id="KW-0732">Signal</keyword>
<feature type="chain" id="PRO_5014403679" evidence="6">
    <location>
        <begin position="19"/>
        <end position="254"/>
    </location>
</feature>
<dbReference type="Pfam" id="PF04142">
    <property type="entry name" value="Nuc_sug_transp"/>
    <property type="match status" value="1"/>
</dbReference>
<comment type="similarity">
    <text evidence="2">Belongs to the nucleotide-sugar transporter family. CMP-Sialate:CMP antiporter (TC 2.A.7.12) subfamily.</text>
</comment>
<proteinExistence type="inferred from homology"/>
<evidence type="ECO:0000256" key="5">
    <source>
        <dbReference type="ARBA" id="ARBA00023136"/>
    </source>
</evidence>
<keyword evidence="5" id="KW-0472">Membrane</keyword>
<accession>A0A2K3N455</accession>
<dbReference type="PANTHER" id="PTHR10231">
    <property type="entry name" value="NUCLEOTIDE-SUGAR TRANSMEMBRANE TRANSPORTER"/>
    <property type="match status" value="1"/>
</dbReference>
<evidence type="ECO:0000256" key="2">
    <source>
        <dbReference type="ARBA" id="ARBA00006447"/>
    </source>
</evidence>
<organism evidence="7 8">
    <name type="scientific">Trifolium pratense</name>
    <name type="common">Red clover</name>
    <dbReference type="NCBI Taxonomy" id="57577"/>
    <lineage>
        <taxon>Eukaryota</taxon>
        <taxon>Viridiplantae</taxon>
        <taxon>Streptophyta</taxon>
        <taxon>Embryophyta</taxon>
        <taxon>Tracheophyta</taxon>
        <taxon>Spermatophyta</taxon>
        <taxon>Magnoliopsida</taxon>
        <taxon>eudicotyledons</taxon>
        <taxon>Gunneridae</taxon>
        <taxon>Pentapetalae</taxon>
        <taxon>rosids</taxon>
        <taxon>fabids</taxon>
        <taxon>Fabales</taxon>
        <taxon>Fabaceae</taxon>
        <taxon>Papilionoideae</taxon>
        <taxon>50 kb inversion clade</taxon>
        <taxon>NPAAA clade</taxon>
        <taxon>Hologalegina</taxon>
        <taxon>IRL clade</taxon>
        <taxon>Trifolieae</taxon>
        <taxon>Trifolium</taxon>
    </lineage>
</organism>
<name>A0A2K3N455_TRIPR</name>
<evidence type="ECO:0000313" key="8">
    <source>
        <dbReference type="Proteomes" id="UP000236291"/>
    </source>
</evidence>
<comment type="caution">
    <text evidence="7">The sequence shown here is derived from an EMBL/GenBank/DDBJ whole genome shotgun (WGS) entry which is preliminary data.</text>
</comment>
<reference evidence="7 8" key="1">
    <citation type="journal article" date="2014" name="Am. J. Bot.">
        <title>Genome assembly and annotation for red clover (Trifolium pratense; Fabaceae).</title>
        <authorList>
            <person name="Istvanek J."/>
            <person name="Jaros M."/>
            <person name="Krenek A."/>
            <person name="Repkova J."/>
        </authorList>
    </citation>
    <scope>NUCLEOTIDE SEQUENCE [LARGE SCALE GENOMIC DNA]</scope>
    <source>
        <strain evidence="8">cv. Tatra</strain>
        <tissue evidence="7">Young leaves</tissue>
    </source>
</reference>
<dbReference type="SUPFAM" id="SSF103481">
    <property type="entry name" value="Multidrug resistance efflux transporter EmrE"/>
    <property type="match status" value="1"/>
</dbReference>
<dbReference type="GO" id="GO:0000139">
    <property type="term" value="C:Golgi membrane"/>
    <property type="evidence" value="ECO:0007669"/>
    <property type="project" value="InterPro"/>
</dbReference>
<dbReference type="GO" id="GO:0015165">
    <property type="term" value="F:pyrimidine nucleotide-sugar transmembrane transporter activity"/>
    <property type="evidence" value="ECO:0007669"/>
    <property type="project" value="InterPro"/>
</dbReference>
<dbReference type="AlphaFoldDB" id="A0A2K3N455"/>
<dbReference type="Proteomes" id="UP000236291">
    <property type="component" value="Unassembled WGS sequence"/>
</dbReference>
<feature type="signal peptide" evidence="6">
    <location>
        <begin position="1"/>
        <end position="18"/>
    </location>
</feature>
<protein>
    <submittedName>
        <fullName evidence="7">CMP-sialic acid transporter 1-like protein</fullName>
    </submittedName>
</protein>
<dbReference type="EMBL" id="ASHM01016003">
    <property type="protein sequence ID" value="PNX97841.1"/>
    <property type="molecule type" value="Genomic_DNA"/>
</dbReference>
<dbReference type="NCBIfam" id="TIGR00803">
    <property type="entry name" value="nst"/>
    <property type="match status" value="1"/>
</dbReference>
<evidence type="ECO:0000313" key="7">
    <source>
        <dbReference type="EMBL" id="PNX97841.1"/>
    </source>
</evidence>
<dbReference type="STRING" id="57577.A0A2K3N455"/>
<sequence length="254" mass="28056">MQWYLVATLLTVLTSSQGILTTLSQTNGAYTYDYATVPFLAEVFKLAVSSLLLWKECQKSPLPKMTTDWKTVTLYPIPSVIYLIHNNVQFATLTFVDTSTYQIMGNLKIVTTGILFRLFLGRRLSNLQWMAIVLLAVGTTTSQVKGCGEASCDSLFSAPIQGYMLGVLSACLSALAGIYTEFLMKKNNDSLYWQNIQLYTLLWMISEVALKMGPGGNAFSMDTLSRPGLFHIHGNAADNDSINIPLQLQTYTAG</sequence>
<comment type="subcellular location">
    <subcellularLocation>
        <location evidence="1">Membrane</location>
        <topology evidence="1">Multi-pass membrane protein</topology>
    </subcellularLocation>
</comment>
<dbReference type="InterPro" id="IPR007271">
    <property type="entry name" value="Nuc_sug_transpt"/>
</dbReference>
<dbReference type="InterPro" id="IPR037185">
    <property type="entry name" value="EmrE-like"/>
</dbReference>
<reference evidence="7 8" key="2">
    <citation type="journal article" date="2017" name="Front. Plant Sci.">
        <title>Gene Classification and Mining of Molecular Markers Useful in Red Clover (Trifolium pratense) Breeding.</title>
        <authorList>
            <person name="Istvanek J."/>
            <person name="Dluhosova J."/>
            <person name="Dluhos P."/>
            <person name="Patkova L."/>
            <person name="Nedelnik J."/>
            <person name="Repkova J."/>
        </authorList>
    </citation>
    <scope>NUCLEOTIDE SEQUENCE [LARGE SCALE GENOMIC DNA]</scope>
    <source>
        <strain evidence="8">cv. Tatra</strain>
        <tissue evidence="7">Young leaves</tissue>
    </source>
</reference>